<organism evidence="1 2">
    <name type="scientific">Corchorus olitorius</name>
    <dbReference type="NCBI Taxonomy" id="93759"/>
    <lineage>
        <taxon>Eukaryota</taxon>
        <taxon>Viridiplantae</taxon>
        <taxon>Streptophyta</taxon>
        <taxon>Embryophyta</taxon>
        <taxon>Tracheophyta</taxon>
        <taxon>Spermatophyta</taxon>
        <taxon>Magnoliopsida</taxon>
        <taxon>eudicotyledons</taxon>
        <taxon>Gunneridae</taxon>
        <taxon>Pentapetalae</taxon>
        <taxon>rosids</taxon>
        <taxon>malvids</taxon>
        <taxon>Malvales</taxon>
        <taxon>Malvaceae</taxon>
        <taxon>Grewioideae</taxon>
        <taxon>Apeibeae</taxon>
        <taxon>Corchorus</taxon>
    </lineage>
</organism>
<proteinExistence type="predicted"/>
<gene>
    <name evidence="1" type="ORF">COLO4_38406</name>
</gene>
<comment type="caution">
    <text evidence="1">The sequence shown here is derived from an EMBL/GenBank/DDBJ whole genome shotgun (WGS) entry which is preliminary data.</text>
</comment>
<accession>A0A1R3FV63</accession>
<evidence type="ECO:0000313" key="2">
    <source>
        <dbReference type="Proteomes" id="UP000187203"/>
    </source>
</evidence>
<protein>
    <submittedName>
        <fullName evidence="1">Uncharacterized protein</fullName>
    </submittedName>
</protein>
<reference evidence="2" key="1">
    <citation type="submission" date="2013-09" db="EMBL/GenBank/DDBJ databases">
        <title>Corchorus olitorius genome sequencing.</title>
        <authorList>
            <person name="Alam M."/>
            <person name="Haque M.S."/>
            <person name="Islam M.S."/>
            <person name="Emdad E.M."/>
            <person name="Islam M.M."/>
            <person name="Ahmed B."/>
            <person name="Halim A."/>
            <person name="Hossen Q.M.M."/>
            <person name="Hossain M.Z."/>
            <person name="Ahmed R."/>
            <person name="Khan M.M."/>
            <person name="Islam R."/>
            <person name="Rashid M.M."/>
            <person name="Khan S.A."/>
            <person name="Rahman M.S."/>
            <person name="Alam M."/>
            <person name="Yahiya A.S."/>
            <person name="Khan M.S."/>
            <person name="Azam M.S."/>
            <person name="Haque T."/>
            <person name="Lashkar M.Z.H."/>
            <person name="Akhand A.I."/>
            <person name="Morshed G."/>
            <person name="Roy S."/>
            <person name="Uddin K.S."/>
            <person name="Rabeya T."/>
            <person name="Hossain A.S."/>
            <person name="Chowdhury A."/>
            <person name="Snigdha A.R."/>
            <person name="Mortoza M.S."/>
            <person name="Matin S.A."/>
            <person name="Hoque S.M.E."/>
            <person name="Islam M.K."/>
            <person name="Roy D.K."/>
            <person name="Haider R."/>
            <person name="Moosa M.M."/>
            <person name="Elias S.M."/>
            <person name="Hasan A.M."/>
            <person name="Jahan S."/>
            <person name="Shafiuddin M."/>
            <person name="Mahmood N."/>
            <person name="Shommy N.S."/>
        </authorList>
    </citation>
    <scope>NUCLEOTIDE SEQUENCE [LARGE SCALE GENOMIC DNA]</scope>
    <source>
        <strain evidence="2">cv. O-4</strain>
    </source>
</reference>
<evidence type="ECO:0000313" key="1">
    <source>
        <dbReference type="EMBL" id="OMO49739.1"/>
    </source>
</evidence>
<dbReference type="EMBL" id="AWUE01024789">
    <property type="protein sequence ID" value="OMO49739.1"/>
    <property type="molecule type" value="Genomic_DNA"/>
</dbReference>
<dbReference type="Proteomes" id="UP000187203">
    <property type="component" value="Unassembled WGS sequence"/>
</dbReference>
<sequence length="144" mass="15865">MQMEFVFGSSVPRSGCAVTTLIAVESDTNMTGLDSDFGIPGAVCGDDGNDRFWETALAHYQQILAHHNNLIDGVAHSIEHILSEGSQLPIVGKADVASNRFRRKIYLANKAHTVYRQYIIECVDSVSYCSLAPKFSIILLFDQL</sequence>
<name>A0A1R3FV63_9ROSI</name>
<dbReference type="AlphaFoldDB" id="A0A1R3FV63"/>
<keyword evidence="2" id="KW-1185">Reference proteome</keyword>